<dbReference type="GO" id="GO:0022857">
    <property type="term" value="F:transmembrane transporter activity"/>
    <property type="evidence" value="ECO:0007669"/>
    <property type="project" value="InterPro"/>
</dbReference>
<dbReference type="PANTHER" id="PTHR23514:SF3">
    <property type="entry name" value="BYPASS OF STOP CODON PROTEIN 6"/>
    <property type="match status" value="1"/>
</dbReference>
<dbReference type="Proteomes" id="UP000006514">
    <property type="component" value="Unassembled WGS sequence"/>
</dbReference>
<evidence type="ECO:0000256" key="5">
    <source>
        <dbReference type="ARBA" id="ARBA00022989"/>
    </source>
</evidence>
<gene>
    <name evidence="8" type="ORF">AURDEDRAFT_91252</name>
</gene>
<keyword evidence="9" id="KW-1185">Reference proteome</keyword>
<feature type="transmembrane region" description="Helical" evidence="7">
    <location>
        <begin position="185"/>
        <end position="205"/>
    </location>
</feature>
<feature type="transmembrane region" description="Helical" evidence="7">
    <location>
        <begin position="51"/>
        <end position="75"/>
    </location>
</feature>
<dbReference type="SUPFAM" id="SSF103473">
    <property type="entry name" value="MFS general substrate transporter"/>
    <property type="match status" value="1"/>
</dbReference>
<proteinExistence type="inferred from homology"/>
<dbReference type="eggNOG" id="ENOG502QSZ7">
    <property type="taxonomic scope" value="Eukaryota"/>
</dbReference>
<feature type="transmembrane region" description="Helical" evidence="7">
    <location>
        <begin position="280"/>
        <end position="298"/>
    </location>
</feature>
<evidence type="ECO:0000313" key="9">
    <source>
        <dbReference type="Proteomes" id="UP000006514"/>
    </source>
</evidence>
<dbReference type="PANTHER" id="PTHR23514">
    <property type="entry name" value="BYPASS OF STOP CODON PROTEIN 6"/>
    <property type="match status" value="1"/>
</dbReference>
<evidence type="ECO:0000256" key="7">
    <source>
        <dbReference type="SAM" id="Phobius"/>
    </source>
</evidence>
<dbReference type="KEGG" id="adl:AURDEDRAFT_91252"/>
<dbReference type="InParanoid" id="J0D255"/>
<dbReference type="GO" id="GO:0016020">
    <property type="term" value="C:membrane"/>
    <property type="evidence" value="ECO:0007669"/>
    <property type="project" value="TreeGrafter"/>
</dbReference>
<feature type="transmembrane region" description="Helical" evidence="7">
    <location>
        <begin position="310"/>
        <end position="328"/>
    </location>
</feature>
<evidence type="ECO:0000256" key="6">
    <source>
        <dbReference type="ARBA" id="ARBA00023136"/>
    </source>
</evidence>
<feature type="transmembrane region" description="Helical" evidence="7">
    <location>
        <begin position="348"/>
        <end position="375"/>
    </location>
</feature>
<evidence type="ECO:0000256" key="2">
    <source>
        <dbReference type="ARBA" id="ARBA00008335"/>
    </source>
</evidence>
<dbReference type="Gene3D" id="1.20.1250.20">
    <property type="entry name" value="MFS general substrate transporter like domains"/>
    <property type="match status" value="2"/>
</dbReference>
<evidence type="ECO:0000256" key="3">
    <source>
        <dbReference type="ARBA" id="ARBA00022448"/>
    </source>
</evidence>
<dbReference type="OMA" id="CYQGSEV"/>
<comment type="similarity">
    <text evidence="2">Belongs to the major facilitator superfamily.</text>
</comment>
<sequence>MGHNPQAATLRARRSWYQFSTLCLTMWLGGWNDASLGPLLTTIQDHYKINYTLVSTLFLFKCVGFIVGSVANMWLTDVLGFGKARAALQTAAYAAQAPAPPFPVLMAMHWVVGVGMAIQAAQSNGFVAAGKDKESVHSRMSMLHGLYGASDSRLLFPLNMSMIGLGAVLSPFAATPFAHQRHWSYINIISCGLSLAITFELWVVFKGKTQEGPCGETNIQPSTVGKYKQLFSRRVLHYLAFVIVFYTGLEITIGGTFSSLDFLGWIVTYLMDQRGVGVDTGYVSSGFYGGLMIGSMALPPFSQMVGRRRVVFVYSALAAAFDVVVWQVRHLIGDAIAVSFMGMFLGPIYPLIISGAGAGPWFPPHLVVGAIGWIAGFGQGEKRRRLVQADSSRLKRKPPPAEPGPAHKAFGFSYLVAT</sequence>
<dbReference type="GO" id="GO:0012505">
    <property type="term" value="C:endomembrane system"/>
    <property type="evidence" value="ECO:0007669"/>
    <property type="project" value="UniProtKB-SubCell"/>
</dbReference>
<dbReference type="OrthoDB" id="413079at2759"/>
<dbReference type="Pfam" id="PF07690">
    <property type="entry name" value="MFS_1"/>
    <property type="match status" value="1"/>
</dbReference>
<name>J0D255_AURST</name>
<reference evidence="9" key="1">
    <citation type="journal article" date="2012" name="Science">
        <title>The Paleozoic origin of enzymatic lignin decomposition reconstructed from 31 fungal genomes.</title>
        <authorList>
            <person name="Floudas D."/>
            <person name="Binder M."/>
            <person name="Riley R."/>
            <person name="Barry K."/>
            <person name="Blanchette R.A."/>
            <person name="Henrissat B."/>
            <person name="Martinez A.T."/>
            <person name="Otillar R."/>
            <person name="Spatafora J.W."/>
            <person name="Yadav J.S."/>
            <person name="Aerts A."/>
            <person name="Benoit I."/>
            <person name="Boyd A."/>
            <person name="Carlson A."/>
            <person name="Copeland A."/>
            <person name="Coutinho P.M."/>
            <person name="de Vries R.P."/>
            <person name="Ferreira P."/>
            <person name="Findley K."/>
            <person name="Foster B."/>
            <person name="Gaskell J."/>
            <person name="Glotzer D."/>
            <person name="Gorecki P."/>
            <person name="Heitman J."/>
            <person name="Hesse C."/>
            <person name="Hori C."/>
            <person name="Igarashi K."/>
            <person name="Jurgens J.A."/>
            <person name="Kallen N."/>
            <person name="Kersten P."/>
            <person name="Kohler A."/>
            <person name="Kuees U."/>
            <person name="Kumar T.K.A."/>
            <person name="Kuo A."/>
            <person name="LaButti K."/>
            <person name="Larrondo L.F."/>
            <person name="Lindquist E."/>
            <person name="Ling A."/>
            <person name="Lombard V."/>
            <person name="Lucas S."/>
            <person name="Lundell T."/>
            <person name="Martin R."/>
            <person name="McLaughlin D.J."/>
            <person name="Morgenstern I."/>
            <person name="Morin E."/>
            <person name="Murat C."/>
            <person name="Nagy L.G."/>
            <person name="Nolan M."/>
            <person name="Ohm R.A."/>
            <person name="Patyshakuliyeva A."/>
            <person name="Rokas A."/>
            <person name="Ruiz-Duenas F.J."/>
            <person name="Sabat G."/>
            <person name="Salamov A."/>
            <person name="Samejima M."/>
            <person name="Schmutz J."/>
            <person name="Slot J.C."/>
            <person name="St John F."/>
            <person name="Stenlid J."/>
            <person name="Sun H."/>
            <person name="Sun S."/>
            <person name="Syed K."/>
            <person name="Tsang A."/>
            <person name="Wiebenga A."/>
            <person name="Young D."/>
            <person name="Pisabarro A."/>
            <person name="Eastwood D.C."/>
            <person name="Martin F."/>
            <person name="Cullen D."/>
            <person name="Grigoriev I.V."/>
            <person name="Hibbett D.S."/>
        </authorList>
    </citation>
    <scope>NUCLEOTIDE SEQUENCE [LARGE SCALE GENOMIC DNA]</scope>
    <source>
        <strain evidence="9">TFB10046</strain>
    </source>
</reference>
<dbReference type="InterPro" id="IPR051788">
    <property type="entry name" value="MFS_Transporter"/>
</dbReference>
<comment type="subcellular location">
    <subcellularLocation>
        <location evidence="1">Endomembrane system</location>
        <topology evidence="1">Multi-pass membrane protein</topology>
    </subcellularLocation>
</comment>
<evidence type="ECO:0000256" key="4">
    <source>
        <dbReference type="ARBA" id="ARBA00022692"/>
    </source>
</evidence>
<feature type="transmembrane region" description="Helical" evidence="7">
    <location>
        <begin position="235"/>
        <end position="260"/>
    </location>
</feature>
<accession>J0D255</accession>
<evidence type="ECO:0000313" key="8">
    <source>
        <dbReference type="EMBL" id="EJD40220.1"/>
    </source>
</evidence>
<keyword evidence="6 7" id="KW-0472">Membrane</keyword>
<dbReference type="AlphaFoldDB" id="J0D255"/>
<dbReference type="InterPro" id="IPR011701">
    <property type="entry name" value="MFS"/>
</dbReference>
<protein>
    <submittedName>
        <fullName evidence="8">MFS general substrate transporter</fullName>
    </submittedName>
</protein>
<dbReference type="EMBL" id="JH687805">
    <property type="protein sequence ID" value="EJD40220.1"/>
    <property type="molecule type" value="Genomic_DNA"/>
</dbReference>
<organism evidence="8 9">
    <name type="scientific">Auricularia subglabra (strain TFB-10046 / SS5)</name>
    <name type="common">White-rot fungus</name>
    <name type="synonym">Auricularia delicata (strain TFB10046)</name>
    <dbReference type="NCBI Taxonomy" id="717982"/>
    <lineage>
        <taxon>Eukaryota</taxon>
        <taxon>Fungi</taxon>
        <taxon>Dikarya</taxon>
        <taxon>Basidiomycota</taxon>
        <taxon>Agaricomycotina</taxon>
        <taxon>Agaricomycetes</taxon>
        <taxon>Auriculariales</taxon>
        <taxon>Auriculariaceae</taxon>
        <taxon>Auricularia</taxon>
    </lineage>
</organism>
<dbReference type="InterPro" id="IPR036259">
    <property type="entry name" value="MFS_trans_sf"/>
</dbReference>
<keyword evidence="4 7" id="KW-0812">Transmembrane</keyword>
<feature type="transmembrane region" description="Helical" evidence="7">
    <location>
        <begin position="154"/>
        <end position="173"/>
    </location>
</feature>
<keyword evidence="5 7" id="KW-1133">Transmembrane helix</keyword>
<evidence type="ECO:0000256" key="1">
    <source>
        <dbReference type="ARBA" id="ARBA00004127"/>
    </source>
</evidence>
<keyword evidence="3" id="KW-0813">Transport</keyword>